<evidence type="ECO:0000313" key="2">
    <source>
        <dbReference type="EMBL" id="KAF5889472.1"/>
    </source>
</evidence>
<dbReference type="Proteomes" id="UP000727407">
    <property type="component" value="Unassembled WGS sequence"/>
</dbReference>
<reference evidence="2" key="1">
    <citation type="submission" date="2020-07" db="EMBL/GenBank/DDBJ databases">
        <title>Clarias magur genome sequencing, assembly and annotation.</title>
        <authorList>
            <person name="Kushwaha B."/>
            <person name="Kumar R."/>
            <person name="Das P."/>
            <person name="Joshi C.G."/>
            <person name="Kumar D."/>
            <person name="Nagpure N.S."/>
            <person name="Pandey M."/>
            <person name="Agarwal S."/>
            <person name="Srivastava S."/>
            <person name="Singh M."/>
            <person name="Sahoo L."/>
            <person name="Jayasankar P."/>
            <person name="Meher P.K."/>
            <person name="Koringa P.G."/>
            <person name="Iquebal M.A."/>
            <person name="Das S.P."/>
            <person name="Bit A."/>
            <person name="Patnaik S."/>
            <person name="Patel N."/>
            <person name="Shah T.M."/>
            <person name="Hinsu A."/>
            <person name="Jena J.K."/>
        </authorList>
    </citation>
    <scope>NUCLEOTIDE SEQUENCE</scope>
    <source>
        <strain evidence="2">CIFAMagur01</strain>
        <tissue evidence="2">Testis</tissue>
    </source>
</reference>
<dbReference type="EMBL" id="QNUK01000806">
    <property type="protein sequence ID" value="KAF5889472.1"/>
    <property type="molecule type" value="Genomic_DNA"/>
</dbReference>
<feature type="compositionally biased region" description="Basic and acidic residues" evidence="1">
    <location>
        <begin position="60"/>
        <end position="71"/>
    </location>
</feature>
<comment type="caution">
    <text evidence="2">The sequence shown here is derived from an EMBL/GenBank/DDBJ whole genome shotgun (WGS) entry which is preliminary data.</text>
</comment>
<feature type="region of interest" description="Disordered" evidence="1">
    <location>
        <begin position="52"/>
        <end position="71"/>
    </location>
</feature>
<organism evidence="2 3">
    <name type="scientific">Clarias magur</name>
    <name type="common">Asian catfish</name>
    <name type="synonym">Macropteronotus magur</name>
    <dbReference type="NCBI Taxonomy" id="1594786"/>
    <lineage>
        <taxon>Eukaryota</taxon>
        <taxon>Metazoa</taxon>
        <taxon>Chordata</taxon>
        <taxon>Craniata</taxon>
        <taxon>Vertebrata</taxon>
        <taxon>Euteleostomi</taxon>
        <taxon>Actinopterygii</taxon>
        <taxon>Neopterygii</taxon>
        <taxon>Teleostei</taxon>
        <taxon>Ostariophysi</taxon>
        <taxon>Siluriformes</taxon>
        <taxon>Clariidae</taxon>
        <taxon>Clarias</taxon>
    </lineage>
</organism>
<name>A0A8J4WSU0_CLAMG</name>
<keyword evidence="3" id="KW-1185">Reference proteome</keyword>
<evidence type="ECO:0000313" key="3">
    <source>
        <dbReference type="Proteomes" id="UP000727407"/>
    </source>
</evidence>
<dbReference type="AlphaFoldDB" id="A0A8J4WSU0"/>
<proteinExistence type="predicted"/>
<evidence type="ECO:0000256" key="1">
    <source>
        <dbReference type="SAM" id="MobiDB-lite"/>
    </source>
</evidence>
<accession>A0A8J4WSU0</accession>
<gene>
    <name evidence="2" type="primary">eds1</name>
    <name evidence="2" type="ORF">DAT39_020819</name>
</gene>
<protein>
    <submittedName>
        <fullName evidence="2">Protein EDS1L</fullName>
    </submittedName>
</protein>
<sequence>MWVGIRAQAVPRLTLTGKANVEVSCLFVLGELDSSAGFLLSMSPHITSYLGVQPAAGHRRPPDKQTDEASA</sequence>